<dbReference type="InterPro" id="IPR013785">
    <property type="entry name" value="Aldolase_TIM"/>
</dbReference>
<feature type="binding site" evidence="9">
    <location>
        <position position="236"/>
    </location>
    <ligand>
        <name>FMN</name>
        <dbReference type="ChEBI" id="CHEBI:58210"/>
    </ligand>
</feature>
<dbReference type="Pfam" id="PF01070">
    <property type="entry name" value="FMN_dh"/>
    <property type="match status" value="2"/>
</dbReference>
<feature type="binding site" evidence="9">
    <location>
        <position position="239"/>
    </location>
    <ligand>
        <name>glyoxylate</name>
        <dbReference type="ChEBI" id="CHEBI:36655"/>
    </ligand>
</feature>
<sequence>MDLQTVRKTAREKLGGVCRVCPVCDGVICAGEVPGMGGVGTGTAFRNNIQALAGFKLNLRTVHHVSQPKLACTILGIKLSAPVIGAAIGGIALNLNAAMNEREYTGAIVSGCSRAGIIGMTGDGPKPEFFAAGLEAVRAGGGQGIPVIKPRETGLIVEMANQAAAAGAPAFGIDIDAAALMNMTNAGQPVGPKTPADLEYIKKHTRIPFIVKGIMTVDEAEACCTAGADAIVVSNHGGRALDHTPGTAEVLPYIAEAVGERLTVLADGGVRSGADVLKMLALGARAVLVGRPFALGAIGAGDQGVTLIANKLIAELQAAMILTGTADINTVSEETIW</sequence>
<dbReference type="PANTHER" id="PTHR10578">
    <property type="entry name" value="S -2-HYDROXY-ACID OXIDASE-RELATED"/>
    <property type="match status" value="1"/>
</dbReference>
<dbReference type="InterPro" id="IPR012133">
    <property type="entry name" value="Alpha-hydoxy_acid_DH_FMN"/>
</dbReference>
<dbReference type="GO" id="GO:0016491">
    <property type="term" value="F:oxidoreductase activity"/>
    <property type="evidence" value="ECO:0007669"/>
    <property type="project" value="UniProtKB-KW"/>
</dbReference>
<feature type="binding site" evidence="9">
    <location>
        <position position="234"/>
    </location>
    <ligand>
        <name>FMN</name>
        <dbReference type="ChEBI" id="CHEBI:58210"/>
    </ligand>
</feature>
<dbReference type="AlphaFoldDB" id="A0A1G9YWV0"/>
<dbReference type="CDD" id="cd02809">
    <property type="entry name" value="alpha_hydroxyacid_oxid_FMN"/>
    <property type="match status" value="1"/>
</dbReference>
<evidence type="ECO:0000256" key="9">
    <source>
        <dbReference type="PIRSR" id="PIRSR000138-2"/>
    </source>
</evidence>
<protein>
    <recommendedName>
        <fullName evidence="6">L-lactate oxidase</fullName>
    </recommendedName>
</protein>
<dbReference type="PROSITE" id="PS51349">
    <property type="entry name" value="FMN_HYDROXY_ACID_DH_2"/>
    <property type="match status" value="1"/>
</dbReference>
<proteinExistence type="inferred from homology"/>
<accession>A0A1G9YWV0</accession>
<dbReference type="PIRSF" id="PIRSF000138">
    <property type="entry name" value="Al-hdrx_acd_dh"/>
    <property type="match status" value="1"/>
</dbReference>
<evidence type="ECO:0000256" key="7">
    <source>
        <dbReference type="ARBA" id="ARBA00048754"/>
    </source>
</evidence>
<keyword evidence="3 9" id="KW-0288">FMN</keyword>
<dbReference type="OrthoDB" id="9770452at2"/>
<evidence type="ECO:0000256" key="8">
    <source>
        <dbReference type="PIRSR" id="PIRSR000138-1"/>
    </source>
</evidence>
<dbReference type="Proteomes" id="UP000214880">
    <property type="component" value="Unassembled WGS sequence"/>
</dbReference>
<evidence type="ECO:0000256" key="6">
    <source>
        <dbReference type="ARBA" id="ARBA00029513"/>
    </source>
</evidence>
<reference evidence="11 12" key="1">
    <citation type="submission" date="2016-10" db="EMBL/GenBank/DDBJ databases">
        <authorList>
            <person name="de Groot N.N."/>
        </authorList>
    </citation>
    <scope>NUCLEOTIDE SEQUENCE [LARGE SCALE GENOMIC DNA]</scope>
    <source>
        <strain evidence="11 12">DSM 1736</strain>
    </source>
</reference>
<evidence type="ECO:0000313" key="11">
    <source>
        <dbReference type="EMBL" id="SDN13612.1"/>
    </source>
</evidence>
<dbReference type="Gene3D" id="3.20.20.70">
    <property type="entry name" value="Aldolase class I"/>
    <property type="match status" value="1"/>
</dbReference>
<evidence type="ECO:0000256" key="1">
    <source>
        <dbReference type="ARBA" id="ARBA00001917"/>
    </source>
</evidence>
<dbReference type="RefSeq" id="WP_092074789.1">
    <property type="nucleotide sequence ID" value="NZ_FNHB01000012.1"/>
</dbReference>
<keyword evidence="12" id="KW-1185">Reference proteome</keyword>
<feature type="binding site" evidence="9">
    <location>
        <position position="212"/>
    </location>
    <ligand>
        <name>FMN</name>
        <dbReference type="ChEBI" id="CHEBI:58210"/>
    </ligand>
</feature>
<evidence type="ECO:0000256" key="3">
    <source>
        <dbReference type="ARBA" id="ARBA00022643"/>
    </source>
</evidence>
<evidence type="ECO:0000259" key="10">
    <source>
        <dbReference type="PROSITE" id="PS51349"/>
    </source>
</evidence>
<keyword evidence="4" id="KW-0560">Oxidoreductase</keyword>
<evidence type="ECO:0000313" key="12">
    <source>
        <dbReference type="Proteomes" id="UP000214880"/>
    </source>
</evidence>
<gene>
    <name evidence="11" type="ORF">SAMN04488502_112100</name>
</gene>
<dbReference type="SUPFAM" id="SSF51395">
    <property type="entry name" value="FMN-linked oxidoreductases"/>
    <property type="match status" value="1"/>
</dbReference>
<comment type="cofactor">
    <cofactor evidence="1">
        <name>FMN</name>
        <dbReference type="ChEBI" id="CHEBI:58210"/>
    </cofactor>
</comment>
<dbReference type="InterPro" id="IPR037396">
    <property type="entry name" value="FMN_HAD"/>
</dbReference>
<dbReference type="InterPro" id="IPR000262">
    <property type="entry name" value="FMN-dep_DH"/>
</dbReference>
<dbReference type="PANTHER" id="PTHR10578:SF107">
    <property type="entry name" value="2-HYDROXYACID OXIDASE 1"/>
    <property type="match status" value="1"/>
</dbReference>
<evidence type="ECO:0000256" key="5">
    <source>
        <dbReference type="ARBA" id="ARBA00024042"/>
    </source>
</evidence>
<dbReference type="STRING" id="146817.SAMN04488502_112100"/>
<dbReference type="EMBL" id="FNHB01000012">
    <property type="protein sequence ID" value="SDN13612.1"/>
    <property type="molecule type" value="Genomic_DNA"/>
</dbReference>
<feature type="domain" description="FMN hydroxy acid dehydrogenase" evidence="10">
    <location>
        <begin position="37"/>
        <end position="337"/>
    </location>
</feature>
<comment type="catalytic activity">
    <reaction evidence="7">
        <text>(S)-lactate + O2 = pyruvate + H2O2</text>
        <dbReference type="Rhea" id="RHEA:55868"/>
        <dbReference type="ChEBI" id="CHEBI:15361"/>
        <dbReference type="ChEBI" id="CHEBI:15379"/>
        <dbReference type="ChEBI" id="CHEBI:16240"/>
        <dbReference type="ChEBI" id="CHEBI:16651"/>
    </reaction>
    <physiologicalReaction direction="left-to-right" evidence="7">
        <dbReference type="Rhea" id="RHEA:55869"/>
    </physiologicalReaction>
</comment>
<organism evidence="11 12">
    <name type="scientific">Dendrosporobacter quercicolus</name>
    <dbReference type="NCBI Taxonomy" id="146817"/>
    <lineage>
        <taxon>Bacteria</taxon>
        <taxon>Bacillati</taxon>
        <taxon>Bacillota</taxon>
        <taxon>Negativicutes</taxon>
        <taxon>Selenomonadales</taxon>
        <taxon>Sporomusaceae</taxon>
        <taxon>Dendrosporobacter</taxon>
    </lineage>
</organism>
<feature type="active site" description="Proton acceptor" evidence="8">
    <location>
        <position position="236"/>
    </location>
</feature>
<evidence type="ECO:0000256" key="4">
    <source>
        <dbReference type="ARBA" id="ARBA00023002"/>
    </source>
</evidence>
<keyword evidence="2 9" id="KW-0285">Flavoprotein</keyword>
<dbReference type="GO" id="GO:0010181">
    <property type="term" value="F:FMN binding"/>
    <property type="evidence" value="ECO:0007669"/>
    <property type="project" value="InterPro"/>
</dbReference>
<evidence type="ECO:0000256" key="2">
    <source>
        <dbReference type="ARBA" id="ARBA00022630"/>
    </source>
</evidence>
<dbReference type="GO" id="GO:0016853">
    <property type="term" value="F:isomerase activity"/>
    <property type="evidence" value="ECO:0007669"/>
    <property type="project" value="UniProtKB-KW"/>
</dbReference>
<feature type="binding site" evidence="9">
    <location>
        <begin position="290"/>
        <end position="291"/>
    </location>
    <ligand>
        <name>FMN</name>
        <dbReference type="ChEBI" id="CHEBI:58210"/>
    </ligand>
</feature>
<feature type="binding site" evidence="9">
    <location>
        <begin position="267"/>
        <end position="271"/>
    </location>
    <ligand>
        <name>FMN</name>
        <dbReference type="ChEBI" id="CHEBI:58210"/>
    </ligand>
</feature>
<keyword evidence="11" id="KW-0413">Isomerase</keyword>
<comment type="similarity">
    <text evidence="5">Belongs to the FMN-dependent alpha-hydroxy acid dehydrogenase family.</text>
</comment>
<name>A0A1G9YWV0_9FIRM</name>